<dbReference type="RefSeq" id="WP_092209283.1">
    <property type="nucleotide sequence ID" value="NZ_FMUX01000003.1"/>
</dbReference>
<dbReference type="AlphaFoldDB" id="A0A1G5CPJ8"/>
<protein>
    <submittedName>
        <fullName evidence="4">2-methylcitrate dehydratase PrpD</fullName>
    </submittedName>
</protein>
<dbReference type="Pfam" id="PF19305">
    <property type="entry name" value="MmgE_PrpD_C"/>
    <property type="match status" value="1"/>
</dbReference>
<dbReference type="InterPro" id="IPR005656">
    <property type="entry name" value="MmgE_PrpD"/>
</dbReference>
<dbReference type="InterPro" id="IPR042183">
    <property type="entry name" value="MmgE/PrpD_sf_1"/>
</dbReference>
<dbReference type="InterPro" id="IPR045337">
    <property type="entry name" value="MmgE_PrpD_C"/>
</dbReference>
<dbReference type="Gene3D" id="3.30.1330.120">
    <property type="entry name" value="2-methylcitrate dehydratase PrpD"/>
    <property type="match status" value="1"/>
</dbReference>
<dbReference type="GO" id="GO:0016829">
    <property type="term" value="F:lyase activity"/>
    <property type="evidence" value="ECO:0007669"/>
    <property type="project" value="InterPro"/>
</dbReference>
<dbReference type="Proteomes" id="UP000198870">
    <property type="component" value="Unassembled WGS sequence"/>
</dbReference>
<name>A0A1G5CPJ8_9BACT</name>
<dbReference type="STRING" id="419481.SAMN05216233_103142"/>
<evidence type="ECO:0000256" key="1">
    <source>
        <dbReference type="ARBA" id="ARBA00006174"/>
    </source>
</evidence>
<keyword evidence="5" id="KW-1185">Reference proteome</keyword>
<evidence type="ECO:0000313" key="5">
    <source>
        <dbReference type="Proteomes" id="UP000198870"/>
    </source>
</evidence>
<dbReference type="SUPFAM" id="SSF103378">
    <property type="entry name" value="2-methylcitrate dehydratase PrpD"/>
    <property type="match status" value="1"/>
</dbReference>
<evidence type="ECO:0000259" key="3">
    <source>
        <dbReference type="Pfam" id="PF19305"/>
    </source>
</evidence>
<dbReference type="EMBL" id="FMUX01000003">
    <property type="protein sequence ID" value="SCY04469.1"/>
    <property type="molecule type" value="Genomic_DNA"/>
</dbReference>
<organism evidence="4 5">
    <name type="scientific">Desulfoluna spongiiphila</name>
    <dbReference type="NCBI Taxonomy" id="419481"/>
    <lineage>
        <taxon>Bacteria</taxon>
        <taxon>Pseudomonadati</taxon>
        <taxon>Thermodesulfobacteriota</taxon>
        <taxon>Desulfobacteria</taxon>
        <taxon>Desulfobacterales</taxon>
        <taxon>Desulfolunaceae</taxon>
        <taxon>Desulfoluna</taxon>
    </lineage>
</organism>
<dbReference type="Pfam" id="PF03972">
    <property type="entry name" value="MmgE_PrpD_N"/>
    <property type="match status" value="1"/>
</dbReference>
<feature type="domain" description="MmgE/PrpD C-terminal" evidence="3">
    <location>
        <begin position="267"/>
        <end position="432"/>
    </location>
</feature>
<dbReference type="Gene3D" id="1.10.4100.10">
    <property type="entry name" value="2-methylcitrate dehydratase PrpD"/>
    <property type="match status" value="1"/>
</dbReference>
<feature type="domain" description="MmgE/PrpD N-terminal" evidence="2">
    <location>
        <begin position="8"/>
        <end position="243"/>
    </location>
</feature>
<comment type="similarity">
    <text evidence="1">Belongs to the PrpD family.</text>
</comment>
<dbReference type="PANTHER" id="PTHR16943:SF8">
    <property type="entry name" value="2-METHYLCITRATE DEHYDRATASE"/>
    <property type="match status" value="1"/>
</dbReference>
<evidence type="ECO:0000259" key="2">
    <source>
        <dbReference type="Pfam" id="PF03972"/>
    </source>
</evidence>
<dbReference type="OrthoDB" id="9795089at2"/>
<accession>A0A1G5CPJ8</accession>
<dbReference type="InterPro" id="IPR036148">
    <property type="entry name" value="MmgE/PrpD_sf"/>
</dbReference>
<proteinExistence type="inferred from homology"/>
<gene>
    <name evidence="4" type="ORF">SAMN05216233_103142</name>
</gene>
<reference evidence="4" key="1">
    <citation type="submission" date="2016-10" db="EMBL/GenBank/DDBJ databases">
        <authorList>
            <person name="de Groot N.N."/>
        </authorList>
    </citation>
    <scope>NUCLEOTIDE SEQUENCE [LARGE SCALE GENOMIC DNA]</scope>
    <source>
        <strain evidence="4">AA1</strain>
    </source>
</reference>
<dbReference type="InterPro" id="IPR045336">
    <property type="entry name" value="MmgE_PrpD_N"/>
</dbReference>
<evidence type="ECO:0000313" key="4">
    <source>
        <dbReference type="EMBL" id="SCY04469.1"/>
    </source>
</evidence>
<dbReference type="PANTHER" id="PTHR16943">
    <property type="entry name" value="2-METHYLCITRATE DEHYDRATASE-RELATED"/>
    <property type="match status" value="1"/>
</dbReference>
<dbReference type="InterPro" id="IPR042188">
    <property type="entry name" value="MmgE/PrpD_sf_2"/>
</dbReference>
<sequence>MVDSVLQDAAEFLADTRFVDIPPDVVALSKRALIDYFGCGIAGCGEAVVDNTYRWAKARSVATVSSVIGKKGCLDAEHAAMCNAVAGHALDFDDTSWTTIGHPTVVAAPVALALAEQHGATGREVLRAYAAGVEVGHKIAQLTMPETSQNGWHTTAVYGVIIAAATHACLLKLDKETIVNGLAIAMTRAGGLRSNFGTMTKPLHAGLAVLSGMEAVGLVQEGITASHLAFEGADGFSYCFMGKATGARARFGQDWDLADNGLAFKLYPCCSGTHPAVDLMLRLIHGGAISAKTVKSIHVGSSLLGPLELVNHRPQTPVEARFSMEFALASVLIKGQLTLDEFTEAFVAGRDVQEMMGRISMDVDDALARLGFIGTAPVKLKITLTDGEVLCVENNLARGNPEKPLQDADITTKFLNNARRVVPEERAEALLASLVNLEAAPDIRAIMAATR</sequence>